<feature type="region of interest" description="Disordered" evidence="1">
    <location>
        <begin position="32"/>
        <end position="60"/>
    </location>
</feature>
<proteinExistence type="predicted"/>
<protein>
    <submittedName>
        <fullName evidence="2">Uncharacterized protein</fullName>
    </submittedName>
</protein>
<accession>A0A397U212</accession>
<evidence type="ECO:0000313" key="2">
    <source>
        <dbReference type="EMBL" id="RIB03188.1"/>
    </source>
</evidence>
<gene>
    <name evidence="2" type="ORF">C2G38_2225816</name>
</gene>
<comment type="caution">
    <text evidence="2">The sequence shown here is derived from an EMBL/GenBank/DDBJ whole genome shotgun (WGS) entry which is preliminary data.</text>
</comment>
<evidence type="ECO:0000256" key="1">
    <source>
        <dbReference type="SAM" id="MobiDB-lite"/>
    </source>
</evidence>
<organism evidence="2 3">
    <name type="scientific">Gigaspora rosea</name>
    <dbReference type="NCBI Taxonomy" id="44941"/>
    <lineage>
        <taxon>Eukaryota</taxon>
        <taxon>Fungi</taxon>
        <taxon>Fungi incertae sedis</taxon>
        <taxon>Mucoromycota</taxon>
        <taxon>Glomeromycotina</taxon>
        <taxon>Glomeromycetes</taxon>
        <taxon>Diversisporales</taxon>
        <taxon>Gigasporaceae</taxon>
        <taxon>Gigaspora</taxon>
    </lineage>
</organism>
<dbReference type="EMBL" id="QKWP01002482">
    <property type="protein sequence ID" value="RIB03188.1"/>
    <property type="molecule type" value="Genomic_DNA"/>
</dbReference>
<dbReference type="Proteomes" id="UP000266673">
    <property type="component" value="Unassembled WGS sequence"/>
</dbReference>
<name>A0A397U212_9GLOM</name>
<dbReference type="AlphaFoldDB" id="A0A397U212"/>
<dbReference type="OrthoDB" id="10530943at2759"/>
<feature type="compositionally biased region" description="Basic and acidic residues" evidence="1">
    <location>
        <begin position="32"/>
        <end position="44"/>
    </location>
</feature>
<evidence type="ECO:0000313" key="3">
    <source>
        <dbReference type="Proteomes" id="UP000266673"/>
    </source>
</evidence>
<sequence length="75" mass="8481">MNLPKNPPKNKQKLAKKTANGLLKELAKNDKLAKEPTKKQRAELTGRFTETRTNPQLHDSFKAPTMAPIMISLRL</sequence>
<keyword evidence="3" id="KW-1185">Reference proteome</keyword>
<reference evidence="2 3" key="1">
    <citation type="submission" date="2018-06" db="EMBL/GenBank/DDBJ databases">
        <title>Comparative genomics reveals the genomic features of Rhizophagus irregularis, R. cerebriforme, R. diaphanum and Gigaspora rosea, and their symbiotic lifestyle signature.</title>
        <authorList>
            <person name="Morin E."/>
            <person name="San Clemente H."/>
            <person name="Chen E.C.H."/>
            <person name="De La Providencia I."/>
            <person name="Hainaut M."/>
            <person name="Kuo A."/>
            <person name="Kohler A."/>
            <person name="Murat C."/>
            <person name="Tang N."/>
            <person name="Roy S."/>
            <person name="Loubradou J."/>
            <person name="Henrissat B."/>
            <person name="Grigoriev I.V."/>
            <person name="Corradi N."/>
            <person name="Roux C."/>
            <person name="Martin F.M."/>
        </authorList>
    </citation>
    <scope>NUCLEOTIDE SEQUENCE [LARGE SCALE GENOMIC DNA]</scope>
    <source>
        <strain evidence="2 3">DAOM 194757</strain>
    </source>
</reference>